<feature type="domain" description="Rieske" evidence="11">
    <location>
        <begin position="8"/>
        <end position="109"/>
    </location>
</feature>
<dbReference type="AlphaFoldDB" id="A0A1H9D3P4"/>
<dbReference type="InterPro" id="IPR017941">
    <property type="entry name" value="Rieske_2Fe-2S"/>
</dbReference>
<organism evidence="12 13">
    <name type="scientific">Solimonas aquatica</name>
    <dbReference type="NCBI Taxonomy" id="489703"/>
    <lineage>
        <taxon>Bacteria</taxon>
        <taxon>Pseudomonadati</taxon>
        <taxon>Pseudomonadota</taxon>
        <taxon>Gammaproteobacteria</taxon>
        <taxon>Nevskiales</taxon>
        <taxon>Nevskiaceae</taxon>
        <taxon>Solimonas</taxon>
    </lineage>
</organism>
<dbReference type="InterPro" id="IPR016156">
    <property type="entry name" value="FAD/NAD-linked_Rdtase_dimer_sf"/>
</dbReference>
<dbReference type="InterPro" id="IPR050260">
    <property type="entry name" value="FAD-bd_OxRdtase"/>
</dbReference>
<accession>A0A1H9D3P4</accession>
<evidence type="ECO:0000313" key="12">
    <source>
        <dbReference type="EMBL" id="SEQ08085.1"/>
    </source>
</evidence>
<dbReference type="InterPro" id="IPR012748">
    <property type="entry name" value="Rieske-like_NirD"/>
</dbReference>
<evidence type="ECO:0000256" key="8">
    <source>
        <dbReference type="ARBA" id="ARBA00023004"/>
    </source>
</evidence>
<keyword evidence="4" id="KW-0001">2Fe-2S</keyword>
<dbReference type="EMBL" id="FOFS01000003">
    <property type="protein sequence ID" value="SEQ08085.1"/>
    <property type="molecule type" value="Genomic_DNA"/>
</dbReference>
<dbReference type="PANTHER" id="PTHR43429:SF3">
    <property type="entry name" value="NITRITE REDUCTASE [NAD(P)H]"/>
    <property type="match status" value="1"/>
</dbReference>
<evidence type="ECO:0000256" key="10">
    <source>
        <dbReference type="ARBA" id="ARBA00023063"/>
    </source>
</evidence>
<dbReference type="SUPFAM" id="SSF51905">
    <property type="entry name" value="FAD/NAD(P)-binding domain"/>
    <property type="match status" value="2"/>
</dbReference>
<keyword evidence="7" id="KW-0560">Oxidoreductase</keyword>
<dbReference type="PRINTS" id="PR00411">
    <property type="entry name" value="PNDRDTASEI"/>
</dbReference>
<dbReference type="PRINTS" id="PR00368">
    <property type="entry name" value="FADPNR"/>
</dbReference>
<dbReference type="GO" id="GO:0046872">
    <property type="term" value="F:metal ion binding"/>
    <property type="evidence" value="ECO:0007669"/>
    <property type="project" value="UniProtKB-KW"/>
</dbReference>
<dbReference type="Gene3D" id="3.30.390.30">
    <property type="match status" value="1"/>
</dbReference>
<keyword evidence="8" id="KW-0408">Iron</keyword>
<dbReference type="Pfam" id="PF13806">
    <property type="entry name" value="Rieske_2"/>
    <property type="match status" value="1"/>
</dbReference>
<dbReference type="GO" id="GO:0042128">
    <property type="term" value="P:nitrate assimilation"/>
    <property type="evidence" value="ECO:0007669"/>
    <property type="project" value="UniProtKB-KW"/>
</dbReference>
<proteinExistence type="inferred from homology"/>
<dbReference type="Pfam" id="PF18267">
    <property type="entry name" value="Rubredoxin_C"/>
    <property type="match status" value="1"/>
</dbReference>
<sequence length="528" mass="57707">MNAAASWLPVCALDEIVPDTGVAALIDGRQIAVFRLRVDDRVYAIDNTDPFSGANVLARGLVGDLQGERVVASPIYKQHFALATGRCLEDPGRSVQAYATRLEDGMIWLDPRPLRRYTPAPKTRSEKPRLVVVGNGMAGMRVIDELLETAPDLYQIEVFGAEPHGNYNRILLSPLLAGEKKLPDLMLHAPAWYAERGIAFHGGDAVLGIDRRQRIVRSASGLETAYDRLLIATGSRPVVLPIPGVELAGVTTFRDLADVEKMIAATATRGRAVVIGGGLLGLEAAHGLAKRGMQVSVVHLMDRLMERQLDAPAAELLRQTLEEREIAVLLEAQTEAILGAGHVNAVRLKDGTELPADLVVMAVGIKPEIALAQRAGLRCERGILVNDTMQTFDPRVYAVGECVQHRGRTYGLVDPLWGQAYVCAAHLAERGYSRYRGSQLATQLKVAGVQVFSAGDFMGGEGSEDLVLRDPQRGIYKRLVLKDNRVTGAVLFGDTRDGPWYFELINDQREIGAIRSRLLFGREFALRE</sequence>
<dbReference type="GO" id="GO:0051537">
    <property type="term" value="F:2 iron, 2 sulfur cluster binding"/>
    <property type="evidence" value="ECO:0007669"/>
    <property type="project" value="UniProtKB-KW"/>
</dbReference>
<dbReference type="PROSITE" id="PS51300">
    <property type="entry name" value="NIRD"/>
    <property type="match status" value="1"/>
</dbReference>
<dbReference type="PROSITE" id="PS51296">
    <property type="entry name" value="RIESKE"/>
    <property type="match status" value="1"/>
</dbReference>
<dbReference type="Pfam" id="PF07992">
    <property type="entry name" value="Pyr_redox_2"/>
    <property type="match status" value="1"/>
</dbReference>
<keyword evidence="3" id="KW-0285">Flavoprotein</keyword>
<comment type="similarity">
    <text evidence="2">Belongs to the FAD-dependent oxidoreductase family.</text>
</comment>
<evidence type="ECO:0000256" key="4">
    <source>
        <dbReference type="ARBA" id="ARBA00022714"/>
    </source>
</evidence>
<name>A0A1H9D3P4_9GAMM</name>
<dbReference type="InterPro" id="IPR041575">
    <property type="entry name" value="Rubredoxin_C"/>
</dbReference>
<evidence type="ECO:0000256" key="7">
    <source>
        <dbReference type="ARBA" id="ARBA00023002"/>
    </source>
</evidence>
<evidence type="ECO:0000256" key="1">
    <source>
        <dbReference type="ARBA" id="ARBA00001974"/>
    </source>
</evidence>
<dbReference type="STRING" id="489703.SAMN04488038_103299"/>
<dbReference type="RefSeq" id="WP_093283182.1">
    <property type="nucleotide sequence ID" value="NZ_FOFS01000003.1"/>
</dbReference>
<gene>
    <name evidence="12" type="ORF">SAMN04488038_103299</name>
</gene>
<dbReference type="GO" id="GO:0008942">
    <property type="term" value="F:nitrite reductase [NAD(P)H] activity"/>
    <property type="evidence" value="ECO:0007669"/>
    <property type="project" value="InterPro"/>
</dbReference>
<keyword evidence="5" id="KW-0479">Metal-binding</keyword>
<keyword evidence="6" id="KW-0274">FAD</keyword>
<dbReference type="PANTHER" id="PTHR43429">
    <property type="entry name" value="PYRIDINE NUCLEOTIDE-DISULFIDE OXIDOREDUCTASE DOMAIN-CONTAINING"/>
    <property type="match status" value="1"/>
</dbReference>
<dbReference type="CDD" id="cd03529">
    <property type="entry name" value="Rieske_NirD"/>
    <property type="match status" value="1"/>
</dbReference>
<keyword evidence="13" id="KW-1185">Reference proteome</keyword>
<dbReference type="InterPro" id="IPR036188">
    <property type="entry name" value="FAD/NAD-bd_sf"/>
</dbReference>
<evidence type="ECO:0000256" key="3">
    <source>
        <dbReference type="ARBA" id="ARBA00022630"/>
    </source>
</evidence>
<evidence type="ECO:0000256" key="5">
    <source>
        <dbReference type="ARBA" id="ARBA00022723"/>
    </source>
</evidence>
<reference evidence="12 13" key="1">
    <citation type="submission" date="2016-10" db="EMBL/GenBank/DDBJ databases">
        <authorList>
            <person name="de Groot N.N."/>
        </authorList>
    </citation>
    <scope>NUCLEOTIDE SEQUENCE [LARGE SCALE GENOMIC DNA]</scope>
    <source>
        <strain evidence="12 13">DSM 25927</strain>
    </source>
</reference>
<dbReference type="SUPFAM" id="SSF50022">
    <property type="entry name" value="ISP domain"/>
    <property type="match status" value="1"/>
</dbReference>
<evidence type="ECO:0000256" key="9">
    <source>
        <dbReference type="ARBA" id="ARBA00023014"/>
    </source>
</evidence>
<comment type="cofactor">
    <cofactor evidence="1">
        <name>FAD</name>
        <dbReference type="ChEBI" id="CHEBI:57692"/>
    </cofactor>
</comment>
<dbReference type="Proteomes" id="UP000199233">
    <property type="component" value="Unassembled WGS sequence"/>
</dbReference>
<evidence type="ECO:0000259" key="11">
    <source>
        <dbReference type="PROSITE" id="PS51296"/>
    </source>
</evidence>
<protein>
    <submittedName>
        <fullName evidence="12">Nitrite reductase [NAD(P)H], small subunit</fullName>
    </submittedName>
</protein>
<dbReference type="OrthoDB" id="9768666at2"/>
<evidence type="ECO:0000313" key="13">
    <source>
        <dbReference type="Proteomes" id="UP000199233"/>
    </source>
</evidence>
<dbReference type="Gene3D" id="3.50.50.60">
    <property type="entry name" value="FAD/NAD(P)-binding domain"/>
    <property type="match status" value="2"/>
</dbReference>
<dbReference type="InterPro" id="IPR023753">
    <property type="entry name" value="FAD/NAD-binding_dom"/>
</dbReference>
<keyword evidence="10" id="KW-0534">Nitrate assimilation</keyword>
<dbReference type="NCBIfam" id="TIGR02378">
    <property type="entry name" value="nirD_assim_sml"/>
    <property type="match status" value="1"/>
</dbReference>
<dbReference type="Gene3D" id="2.102.10.10">
    <property type="entry name" value="Rieske [2Fe-2S] iron-sulphur domain"/>
    <property type="match status" value="1"/>
</dbReference>
<evidence type="ECO:0000256" key="2">
    <source>
        <dbReference type="ARBA" id="ARBA00006442"/>
    </source>
</evidence>
<dbReference type="InterPro" id="IPR036922">
    <property type="entry name" value="Rieske_2Fe-2S_sf"/>
</dbReference>
<keyword evidence="9" id="KW-0411">Iron-sulfur</keyword>
<evidence type="ECO:0000256" key="6">
    <source>
        <dbReference type="ARBA" id="ARBA00022827"/>
    </source>
</evidence>